<evidence type="ECO:0000259" key="1">
    <source>
        <dbReference type="Pfam" id="PF17862"/>
    </source>
</evidence>
<comment type="caution">
    <text evidence="2">The sequence shown here is derived from an EMBL/GenBank/DDBJ whole genome shotgun (WGS) entry which is preliminary data.</text>
</comment>
<dbReference type="Gene3D" id="6.10.20.150">
    <property type="match status" value="1"/>
</dbReference>
<keyword evidence="3" id="KW-1185">Reference proteome</keyword>
<dbReference type="EMBL" id="JAAMPC010000005">
    <property type="protein sequence ID" value="KAG2311446.1"/>
    <property type="molecule type" value="Genomic_DNA"/>
</dbReference>
<name>A0A8X7VHQ3_BRACI</name>
<sequence>MANMKTEFMAFEPDIDYNHLARLCESYTGSDIFELCKKAADFHIREILEEERKGRPCPESFI</sequence>
<proteinExistence type="predicted"/>
<accession>A0A8X7VHQ3</accession>
<reference evidence="2 3" key="1">
    <citation type="submission" date="2020-02" db="EMBL/GenBank/DDBJ databases">
        <authorList>
            <person name="Ma Q."/>
            <person name="Huang Y."/>
            <person name="Song X."/>
            <person name="Pei D."/>
        </authorList>
    </citation>
    <scope>NUCLEOTIDE SEQUENCE [LARGE SCALE GENOMIC DNA]</scope>
    <source>
        <strain evidence="2">Sxm20200214</strain>
        <tissue evidence="2">Leaf</tissue>
    </source>
</reference>
<gene>
    <name evidence="2" type="ORF">Bca52824_023003</name>
</gene>
<evidence type="ECO:0000313" key="2">
    <source>
        <dbReference type="EMBL" id="KAG2311446.1"/>
    </source>
</evidence>
<organism evidence="2 3">
    <name type="scientific">Brassica carinata</name>
    <name type="common">Ethiopian mustard</name>
    <name type="synonym">Abyssinian cabbage</name>
    <dbReference type="NCBI Taxonomy" id="52824"/>
    <lineage>
        <taxon>Eukaryota</taxon>
        <taxon>Viridiplantae</taxon>
        <taxon>Streptophyta</taxon>
        <taxon>Embryophyta</taxon>
        <taxon>Tracheophyta</taxon>
        <taxon>Spermatophyta</taxon>
        <taxon>Magnoliopsida</taxon>
        <taxon>eudicotyledons</taxon>
        <taxon>Gunneridae</taxon>
        <taxon>Pentapetalae</taxon>
        <taxon>rosids</taxon>
        <taxon>malvids</taxon>
        <taxon>Brassicales</taxon>
        <taxon>Brassicaceae</taxon>
        <taxon>Brassiceae</taxon>
        <taxon>Brassica</taxon>
    </lineage>
</organism>
<dbReference type="Pfam" id="PF17862">
    <property type="entry name" value="AAA_lid_3"/>
    <property type="match status" value="1"/>
</dbReference>
<dbReference type="Proteomes" id="UP000886595">
    <property type="component" value="Unassembled WGS sequence"/>
</dbReference>
<dbReference type="OrthoDB" id="10254455at2759"/>
<evidence type="ECO:0000313" key="3">
    <source>
        <dbReference type="Proteomes" id="UP000886595"/>
    </source>
</evidence>
<protein>
    <recommendedName>
        <fullName evidence="1">AAA ATPase AAA+ lid domain-containing protein</fullName>
    </recommendedName>
</protein>
<feature type="domain" description="AAA ATPase AAA+ lid" evidence="1">
    <location>
        <begin position="14"/>
        <end position="50"/>
    </location>
</feature>
<dbReference type="InterPro" id="IPR041569">
    <property type="entry name" value="AAA_lid_3"/>
</dbReference>
<dbReference type="AlphaFoldDB" id="A0A8X7VHQ3"/>